<dbReference type="HAMAP" id="MF_00139">
    <property type="entry name" value="PurH"/>
    <property type="match status" value="1"/>
</dbReference>
<keyword evidence="5 8" id="KW-0658">Purine biosynthesis</keyword>
<evidence type="ECO:0000256" key="3">
    <source>
        <dbReference type="ARBA" id="ARBA00007667"/>
    </source>
</evidence>
<accession>A0ABV2BY30</accession>
<dbReference type="Proteomes" id="UP001548189">
    <property type="component" value="Unassembled WGS sequence"/>
</dbReference>
<evidence type="ECO:0000313" key="11">
    <source>
        <dbReference type="Proteomes" id="UP001548189"/>
    </source>
</evidence>
<evidence type="ECO:0000256" key="4">
    <source>
        <dbReference type="ARBA" id="ARBA00022679"/>
    </source>
</evidence>
<evidence type="ECO:0000259" key="9">
    <source>
        <dbReference type="PROSITE" id="PS51855"/>
    </source>
</evidence>
<dbReference type="NCBIfam" id="NF002049">
    <property type="entry name" value="PRK00881.1"/>
    <property type="match status" value="1"/>
</dbReference>
<keyword evidence="4 8" id="KW-0808">Transferase</keyword>
<dbReference type="PANTHER" id="PTHR11692:SF0">
    <property type="entry name" value="BIFUNCTIONAL PURINE BIOSYNTHESIS PROTEIN ATIC"/>
    <property type="match status" value="1"/>
</dbReference>
<dbReference type="Gene3D" id="3.40.140.20">
    <property type="match status" value="2"/>
</dbReference>
<dbReference type="InterPro" id="IPR036914">
    <property type="entry name" value="MGS-like_dom_sf"/>
</dbReference>
<dbReference type="EC" id="3.5.4.10" evidence="8"/>
<comment type="catalytic activity">
    <reaction evidence="8">
        <text>IMP + H2O = 5-formamido-1-(5-phospho-D-ribosyl)imidazole-4-carboxamide</text>
        <dbReference type="Rhea" id="RHEA:18445"/>
        <dbReference type="ChEBI" id="CHEBI:15377"/>
        <dbReference type="ChEBI" id="CHEBI:58053"/>
        <dbReference type="ChEBI" id="CHEBI:58467"/>
        <dbReference type="EC" id="3.5.4.10"/>
    </reaction>
</comment>
<comment type="pathway">
    <text evidence="1 8">Purine metabolism; IMP biosynthesis via de novo pathway; IMP from 5-formamido-1-(5-phospho-D-ribosyl)imidazole-4-carboxamide: step 1/1.</text>
</comment>
<proteinExistence type="inferred from homology"/>
<keyword evidence="6 8" id="KW-0378">Hydrolase</keyword>
<dbReference type="Pfam" id="PF01808">
    <property type="entry name" value="AICARFT_IMPCHas"/>
    <property type="match status" value="1"/>
</dbReference>
<gene>
    <name evidence="8 10" type="primary">purH</name>
    <name evidence="10" type="ORF">ABVT43_16980</name>
</gene>
<dbReference type="RefSeq" id="WP_353897422.1">
    <property type="nucleotide sequence ID" value="NZ_JBEVCJ010000029.1"/>
</dbReference>
<keyword evidence="11" id="KW-1185">Reference proteome</keyword>
<name>A0ABV2BY30_9GAMM</name>
<dbReference type="SUPFAM" id="SSF52335">
    <property type="entry name" value="Methylglyoxal synthase-like"/>
    <property type="match status" value="1"/>
</dbReference>
<dbReference type="Pfam" id="PF02142">
    <property type="entry name" value="MGS"/>
    <property type="match status" value="1"/>
</dbReference>
<dbReference type="InterPro" id="IPR002695">
    <property type="entry name" value="PurH-like"/>
</dbReference>
<dbReference type="PIRSF" id="PIRSF000414">
    <property type="entry name" value="AICARFT_IMPCHas"/>
    <property type="match status" value="1"/>
</dbReference>
<reference evidence="10 11" key="1">
    <citation type="submission" date="2024-06" db="EMBL/GenBank/DDBJ databases">
        <authorList>
            <person name="Li F."/>
        </authorList>
    </citation>
    <scope>NUCLEOTIDE SEQUENCE [LARGE SCALE GENOMIC DNA]</scope>
    <source>
        <strain evidence="10 11">GXAS 311</strain>
    </source>
</reference>
<dbReference type="GO" id="GO:0004643">
    <property type="term" value="F:phosphoribosylaminoimidazolecarboxamide formyltransferase activity"/>
    <property type="evidence" value="ECO:0007669"/>
    <property type="project" value="UniProtKB-EC"/>
</dbReference>
<evidence type="ECO:0000256" key="8">
    <source>
        <dbReference type="HAMAP-Rule" id="MF_00139"/>
    </source>
</evidence>
<evidence type="ECO:0000256" key="1">
    <source>
        <dbReference type="ARBA" id="ARBA00004844"/>
    </source>
</evidence>
<dbReference type="InterPro" id="IPR024051">
    <property type="entry name" value="AICAR_Tfase_dup_dom_sf"/>
</dbReference>
<evidence type="ECO:0000256" key="6">
    <source>
        <dbReference type="ARBA" id="ARBA00022801"/>
    </source>
</evidence>
<comment type="caution">
    <text evidence="10">The sequence shown here is derived from an EMBL/GenBank/DDBJ whole genome shotgun (WGS) entry which is preliminary data.</text>
</comment>
<dbReference type="PROSITE" id="PS51855">
    <property type="entry name" value="MGS"/>
    <property type="match status" value="1"/>
</dbReference>
<organism evidence="10 11">
    <name type="scientific">Aliikangiella maris</name>
    <dbReference type="NCBI Taxonomy" id="3162458"/>
    <lineage>
        <taxon>Bacteria</taxon>
        <taxon>Pseudomonadati</taxon>
        <taxon>Pseudomonadota</taxon>
        <taxon>Gammaproteobacteria</taxon>
        <taxon>Oceanospirillales</taxon>
        <taxon>Pleioneaceae</taxon>
        <taxon>Aliikangiella</taxon>
    </lineage>
</organism>
<evidence type="ECO:0000256" key="2">
    <source>
        <dbReference type="ARBA" id="ARBA00004954"/>
    </source>
</evidence>
<evidence type="ECO:0000256" key="7">
    <source>
        <dbReference type="ARBA" id="ARBA00023268"/>
    </source>
</evidence>
<feature type="domain" description="MGS-like" evidence="9">
    <location>
        <begin position="2"/>
        <end position="148"/>
    </location>
</feature>
<dbReference type="CDD" id="cd01421">
    <property type="entry name" value="IMPCH"/>
    <property type="match status" value="1"/>
</dbReference>
<dbReference type="InterPro" id="IPR016193">
    <property type="entry name" value="Cytidine_deaminase-like"/>
</dbReference>
<comment type="similarity">
    <text evidence="3 8">Belongs to the PurH family.</text>
</comment>
<dbReference type="NCBIfam" id="TIGR00355">
    <property type="entry name" value="purH"/>
    <property type="match status" value="1"/>
</dbReference>
<dbReference type="GO" id="GO:0003937">
    <property type="term" value="F:IMP cyclohydrolase activity"/>
    <property type="evidence" value="ECO:0007669"/>
    <property type="project" value="UniProtKB-EC"/>
</dbReference>
<dbReference type="Gene3D" id="3.40.50.1380">
    <property type="entry name" value="Methylglyoxal synthase-like domain"/>
    <property type="match status" value="1"/>
</dbReference>
<dbReference type="PANTHER" id="PTHR11692">
    <property type="entry name" value="BIFUNCTIONAL PURINE BIOSYNTHESIS PROTEIN PURH"/>
    <property type="match status" value="1"/>
</dbReference>
<comment type="catalytic activity">
    <reaction evidence="8">
        <text>(6R)-10-formyltetrahydrofolate + 5-amino-1-(5-phospho-beta-D-ribosyl)imidazole-4-carboxamide = 5-formamido-1-(5-phospho-D-ribosyl)imidazole-4-carboxamide + (6S)-5,6,7,8-tetrahydrofolate</text>
        <dbReference type="Rhea" id="RHEA:22192"/>
        <dbReference type="ChEBI" id="CHEBI:57453"/>
        <dbReference type="ChEBI" id="CHEBI:58467"/>
        <dbReference type="ChEBI" id="CHEBI:58475"/>
        <dbReference type="ChEBI" id="CHEBI:195366"/>
        <dbReference type="EC" id="2.1.2.3"/>
    </reaction>
</comment>
<comment type="domain">
    <text evidence="8">The IMP cyclohydrolase activity resides in the N-terminal region.</text>
</comment>
<dbReference type="EC" id="2.1.2.3" evidence="8"/>
<sequence length="528" mass="57797">MSSIRSIKRALISVSDKTGVVEFAQSLTDLGVEILSTGGTAKLLMENNISVTEVSQHTGFPEMMDGRIKTLHPKIHGGILARRGQDDSTMQQHDIHPIDLIVVNLYPFEATVAKDDCKLVDAIENIDIGGPTMLRAAAKNHNDVVVIVEPEDYQVVLQQLSEQQGTDYNLRYRLAWKTFAHTAKYDAAISNYLGARLSADQQSGEQVADEYPESYSVQYKKVQTMRYGENPHQTAAFYQALNPWEASVATATQWQGKELSFNNVADTDAALECVKLFAEPACVIVKHANPCGVAIGENILQAYQNAFQTDPTSAFGGIIAFNRELDHDTAKAIIEKQFVEVIIAPSVSERAKSIVATKGNVRLLSSGQWQQAQPDWDYKKVNGGLLIQQRDLGMISANDLKIVTEIKPSEQQIKDLLFCWKVAKCVKSNAIVYAKNLQTIGVGAGQMSRVYSAKIAGIKAADEGLQVKGSVMASDAFFPFRDGIDAAAQAGISAIIQPGGSMRDQEVIDAANEHGMAMVFTSMRHFKH</sequence>
<dbReference type="SMART" id="SM00798">
    <property type="entry name" value="AICARFT_IMPCHas"/>
    <property type="match status" value="1"/>
</dbReference>
<dbReference type="InterPro" id="IPR011607">
    <property type="entry name" value="MGS-like_dom"/>
</dbReference>
<evidence type="ECO:0000256" key="5">
    <source>
        <dbReference type="ARBA" id="ARBA00022755"/>
    </source>
</evidence>
<dbReference type="SMART" id="SM00851">
    <property type="entry name" value="MGS"/>
    <property type="match status" value="1"/>
</dbReference>
<keyword evidence="7 8" id="KW-0511">Multifunctional enzyme</keyword>
<protein>
    <recommendedName>
        <fullName evidence="8">Bifunctional purine biosynthesis protein PurH</fullName>
    </recommendedName>
    <domain>
        <recommendedName>
            <fullName evidence="8">Phosphoribosylaminoimidazolecarboxamide formyltransferase</fullName>
            <ecNumber evidence="8">2.1.2.3</ecNumber>
        </recommendedName>
        <alternativeName>
            <fullName evidence="8">AICAR transformylase</fullName>
        </alternativeName>
    </domain>
    <domain>
        <recommendedName>
            <fullName evidence="8">IMP cyclohydrolase</fullName>
            <ecNumber evidence="8">3.5.4.10</ecNumber>
        </recommendedName>
        <alternativeName>
            <fullName evidence="8">ATIC</fullName>
        </alternativeName>
        <alternativeName>
            <fullName evidence="8">IMP synthase</fullName>
        </alternativeName>
        <alternativeName>
            <fullName evidence="8">Inosinicase</fullName>
        </alternativeName>
    </domain>
</protein>
<dbReference type="EMBL" id="JBEVCJ010000029">
    <property type="protein sequence ID" value="MET1256839.1"/>
    <property type="molecule type" value="Genomic_DNA"/>
</dbReference>
<dbReference type="SUPFAM" id="SSF53927">
    <property type="entry name" value="Cytidine deaminase-like"/>
    <property type="match status" value="1"/>
</dbReference>
<evidence type="ECO:0000313" key="10">
    <source>
        <dbReference type="EMBL" id="MET1256839.1"/>
    </source>
</evidence>
<comment type="pathway">
    <text evidence="2 8">Purine metabolism; IMP biosynthesis via de novo pathway; 5-formamido-1-(5-phospho-D-ribosyl)imidazole-4-carboxamide from 5-amino-1-(5-phospho-D-ribosyl)imidazole-4-carboxamide (10-formyl THF route): step 1/1.</text>
</comment>